<dbReference type="Proteomes" id="UP000072189">
    <property type="component" value="Unassembled WGS sequence"/>
</dbReference>
<evidence type="ECO:0000313" key="4">
    <source>
        <dbReference type="EMBL" id="KTS08760.1"/>
    </source>
</evidence>
<sequence>MVDVQGGGMTTNEALRLADVDPLVFTQRAHAGQLIGAVALDVMMPLAVLAAGIAAGIAGLPVVGTVLIAVALVLLTATVWLLGRTGRTLGAVTVDIRFVRRSTGAAAGPGALLALVSGALGAYDLRRGRDPFAPAIAAFAFPDDGGGALASVRPRRGMVPTLALDSGERLSLDTALVLGRDPVAPADAPAQVYRWADMSRTLSKSHVRLEWDGRQVWVTDLGSTNGTLVRGAGASTPLLAHQRTPVPGTVTLEIGDRVLTIREAGH</sequence>
<dbReference type="EMBL" id="LDRV01000099">
    <property type="protein sequence ID" value="KTS08760.1"/>
    <property type="molecule type" value="Genomic_DNA"/>
</dbReference>
<organism evidence="4 5">
    <name type="scientific">Microbacterium testaceum</name>
    <name type="common">Aureobacterium testaceum</name>
    <name type="synonym">Brevibacterium testaceum</name>
    <dbReference type="NCBI Taxonomy" id="2033"/>
    <lineage>
        <taxon>Bacteria</taxon>
        <taxon>Bacillati</taxon>
        <taxon>Actinomycetota</taxon>
        <taxon>Actinomycetes</taxon>
        <taxon>Micrococcales</taxon>
        <taxon>Microbacteriaceae</taxon>
        <taxon>Microbacterium</taxon>
    </lineage>
</organism>
<dbReference type="AlphaFoldDB" id="A0A147F465"/>
<dbReference type="PROSITE" id="PS50006">
    <property type="entry name" value="FHA_DOMAIN"/>
    <property type="match status" value="1"/>
</dbReference>
<keyword evidence="1" id="KW-0597">Phosphoprotein</keyword>
<feature type="transmembrane region" description="Helical" evidence="2">
    <location>
        <begin position="63"/>
        <end position="83"/>
    </location>
</feature>
<dbReference type="InterPro" id="IPR008984">
    <property type="entry name" value="SMAD_FHA_dom_sf"/>
</dbReference>
<accession>A0A147F465</accession>
<dbReference type="Pfam" id="PF00498">
    <property type="entry name" value="FHA"/>
    <property type="match status" value="1"/>
</dbReference>
<proteinExistence type="predicted"/>
<dbReference type="InterPro" id="IPR000253">
    <property type="entry name" value="FHA_dom"/>
</dbReference>
<evidence type="ECO:0000259" key="3">
    <source>
        <dbReference type="PROSITE" id="PS50006"/>
    </source>
</evidence>
<dbReference type="Gene3D" id="2.60.200.20">
    <property type="match status" value="1"/>
</dbReference>
<keyword evidence="2" id="KW-1133">Transmembrane helix</keyword>
<reference evidence="4 5" key="1">
    <citation type="journal article" date="2016" name="Front. Microbiol.">
        <title>Genomic Resource of Rice Seed Associated Bacteria.</title>
        <authorList>
            <person name="Midha S."/>
            <person name="Bansal K."/>
            <person name="Sharma S."/>
            <person name="Kumar N."/>
            <person name="Patil P.P."/>
            <person name="Chaudhry V."/>
            <person name="Patil P.B."/>
        </authorList>
    </citation>
    <scope>NUCLEOTIDE SEQUENCE [LARGE SCALE GENOMIC DNA]</scope>
    <source>
        <strain evidence="4 5">RSA3</strain>
    </source>
</reference>
<evidence type="ECO:0000256" key="2">
    <source>
        <dbReference type="SAM" id="Phobius"/>
    </source>
</evidence>
<feature type="domain" description="FHA" evidence="3">
    <location>
        <begin position="176"/>
        <end position="234"/>
    </location>
</feature>
<evidence type="ECO:0000256" key="1">
    <source>
        <dbReference type="ARBA" id="ARBA00022553"/>
    </source>
</evidence>
<name>A0A147F465_MICTE</name>
<gene>
    <name evidence="4" type="ORF">RSA3_15055</name>
</gene>
<dbReference type="CDD" id="cd00060">
    <property type="entry name" value="FHA"/>
    <property type="match status" value="1"/>
</dbReference>
<keyword evidence="2" id="KW-0812">Transmembrane</keyword>
<feature type="transmembrane region" description="Helical" evidence="2">
    <location>
        <begin position="34"/>
        <end position="57"/>
    </location>
</feature>
<evidence type="ECO:0000313" key="5">
    <source>
        <dbReference type="Proteomes" id="UP000072189"/>
    </source>
</evidence>
<keyword evidence="2" id="KW-0472">Membrane</keyword>
<protein>
    <recommendedName>
        <fullName evidence="3">FHA domain-containing protein</fullName>
    </recommendedName>
</protein>
<comment type="caution">
    <text evidence="4">The sequence shown here is derived from an EMBL/GenBank/DDBJ whole genome shotgun (WGS) entry which is preliminary data.</text>
</comment>
<dbReference type="SUPFAM" id="SSF49879">
    <property type="entry name" value="SMAD/FHA domain"/>
    <property type="match status" value="1"/>
</dbReference>
<dbReference type="PATRIC" id="fig|2033.7.peg.3859"/>
<feature type="transmembrane region" description="Helical" evidence="2">
    <location>
        <begin position="104"/>
        <end position="123"/>
    </location>
</feature>